<dbReference type="InterPro" id="IPR001516">
    <property type="entry name" value="Proton_antipo_N"/>
</dbReference>
<dbReference type="Proteomes" id="UP000518904">
    <property type="component" value="Unassembled WGS sequence"/>
</dbReference>
<evidence type="ECO:0000256" key="3">
    <source>
        <dbReference type="ARBA" id="ARBA00022989"/>
    </source>
</evidence>
<proteinExistence type="predicted"/>
<evidence type="ECO:0000259" key="6">
    <source>
        <dbReference type="Pfam" id="PF00662"/>
    </source>
</evidence>
<evidence type="ECO:0000256" key="1">
    <source>
        <dbReference type="ARBA" id="ARBA00004141"/>
    </source>
</evidence>
<organism evidence="7 8">
    <name type="scientific">Vibrio parahaemolyticus</name>
    <dbReference type="NCBI Taxonomy" id="670"/>
    <lineage>
        <taxon>Bacteria</taxon>
        <taxon>Pseudomonadati</taxon>
        <taxon>Pseudomonadota</taxon>
        <taxon>Gammaproteobacteria</taxon>
        <taxon>Vibrionales</taxon>
        <taxon>Vibrionaceae</taxon>
        <taxon>Vibrio</taxon>
    </lineage>
</organism>
<keyword evidence="4 5" id="KW-0472">Membrane</keyword>
<feature type="transmembrane region" description="Helical" evidence="5">
    <location>
        <begin position="45"/>
        <end position="67"/>
    </location>
</feature>
<sequence length="107" mass="12200">MIFPALPVLIFSFLFYIYTPAGVSWNAEWIPSLDINLSFRLDGLSFLFAGLISGIGALIQIYALAYLRESDSRFSFHLYLTLFMLAMLGIVMSDNILLLFVFWELTT</sequence>
<feature type="domain" description="NADH-Ubiquinone oxidoreductase (complex I) chain 5 N-terminal" evidence="6">
    <location>
        <begin position="30"/>
        <end position="74"/>
    </location>
</feature>
<dbReference type="PANTHER" id="PTHR43373:SF1">
    <property type="entry name" value="NA(+)_H(+) ANTIPORTER SUBUNIT A"/>
    <property type="match status" value="1"/>
</dbReference>
<evidence type="ECO:0000256" key="4">
    <source>
        <dbReference type="ARBA" id="ARBA00023136"/>
    </source>
</evidence>
<dbReference type="Pfam" id="PF00662">
    <property type="entry name" value="Proton_antipo_N"/>
    <property type="match status" value="1"/>
</dbReference>
<evidence type="ECO:0000313" key="8">
    <source>
        <dbReference type="Proteomes" id="UP000518904"/>
    </source>
</evidence>
<dbReference type="EMBL" id="JABCLB010002739">
    <property type="protein sequence ID" value="NMU87727.1"/>
    <property type="molecule type" value="Genomic_DNA"/>
</dbReference>
<feature type="non-terminal residue" evidence="7">
    <location>
        <position position="107"/>
    </location>
</feature>
<keyword evidence="3 5" id="KW-1133">Transmembrane helix</keyword>
<evidence type="ECO:0000256" key="2">
    <source>
        <dbReference type="ARBA" id="ARBA00022692"/>
    </source>
</evidence>
<protein>
    <submittedName>
        <fullName evidence="7">Proton-conducting membrane transporter</fullName>
    </submittedName>
</protein>
<feature type="transmembrane region" description="Helical" evidence="5">
    <location>
        <begin position="79"/>
        <end position="103"/>
    </location>
</feature>
<comment type="subcellular location">
    <subcellularLocation>
        <location evidence="1">Membrane</location>
        <topology evidence="1">Multi-pass membrane protein</topology>
    </subcellularLocation>
</comment>
<keyword evidence="2 5" id="KW-0812">Transmembrane</keyword>
<dbReference type="PRINTS" id="PR01434">
    <property type="entry name" value="NADHDHGNASE5"/>
</dbReference>
<name>A0A7Y0XGP5_VIBPH</name>
<reference evidence="7 8" key="1">
    <citation type="submission" date="2020-04" db="EMBL/GenBank/DDBJ databases">
        <title>Whole-genome sequencing of Vibrio spp. from China reveals different genetic environments of blaCTX-M-14 among diverse lineages.</title>
        <authorList>
            <person name="Zheng Z."/>
            <person name="Ye L."/>
            <person name="Chen S."/>
        </authorList>
    </citation>
    <scope>NUCLEOTIDE SEQUENCE [LARGE SCALE GENOMIC DNA]</scope>
    <source>
        <strain evidence="7 8">Vb0551</strain>
    </source>
</reference>
<dbReference type="GO" id="GO:0016020">
    <property type="term" value="C:membrane"/>
    <property type="evidence" value="ECO:0007669"/>
    <property type="project" value="UniProtKB-SubCell"/>
</dbReference>
<dbReference type="InterPro" id="IPR050616">
    <property type="entry name" value="CPA3_Na-H_Antiporter_A"/>
</dbReference>
<dbReference type="AlphaFoldDB" id="A0A7Y0XGP5"/>
<dbReference type="PANTHER" id="PTHR43373">
    <property type="entry name" value="NA(+)/H(+) ANTIPORTER SUBUNIT"/>
    <property type="match status" value="1"/>
</dbReference>
<evidence type="ECO:0000256" key="5">
    <source>
        <dbReference type="SAM" id="Phobius"/>
    </source>
</evidence>
<evidence type="ECO:0000313" key="7">
    <source>
        <dbReference type="EMBL" id="NMU87727.1"/>
    </source>
</evidence>
<comment type="caution">
    <text evidence="7">The sequence shown here is derived from an EMBL/GenBank/DDBJ whole genome shotgun (WGS) entry which is preliminary data.</text>
</comment>
<gene>
    <name evidence="7" type="ORF">HKB16_33295</name>
</gene>
<accession>A0A7Y0XGP5</accession>